<feature type="region of interest" description="Disordered" evidence="1">
    <location>
        <begin position="146"/>
        <end position="207"/>
    </location>
</feature>
<evidence type="ECO:0000259" key="3">
    <source>
        <dbReference type="PROSITE" id="PS51293"/>
    </source>
</evidence>
<dbReference type="AlphaFoldDB" id="A0A2T2ZZ14"/>
<dbReference type="InterPro" id="IPR017930">
    <property type="entry name" value="Myb_dom"/>
</dbReference>
<dbReference type="CDD" id="cd00167">
    <property type="entry name" value="SANT"/>
    <property type="match status" value="3"/>
</dbReference>
<dbReference type="PANTHER" id="PTHR45614:SF51">
    <property type="entry name" value="MYB-LIKE DNA-BINDING PROTEIN BAS1"/>
    <property type="match status" value="1"/>
</dbReference>
<feature type="domain" description="Myb-like" evidence="2">
    <location>
        <begin position="41"/>
        <end position="91"/>
    </location>
</feature>
<dbReference type="GO" id="GO:0000978">
    <property type="term" value="F:RNA polymerase II cis-regulatory region sequence-specific DNA binding"/>
    <property type="evidence" value="ECO:0007669"/>
    <property type="project" value="TreeGrafter"/>
</dbReference>
<dbReference type="GO" id="GO:0005634">
    <property type="term" value="C:nucleus"/>
    <property type="evidence" value="ECO:0007669"/>
    <property type="project" value="TreeGrafter"/>
</dbReference>
<keyword evidence="6" id="KW-1185">Reference proteome</keyword>
<dbReference type="PROSITE" id="PS51293">
    <property type="entry name" value="SANT"/>
    <property type="match status" value="1"/>
</dbReference>
<evidence type="ECO:0000259" key="2">
    <source>
        <dbReference type="PROSITE" id="PS50090"/>
    </source>
</evidence>
<reference evidence="5 6" key="1">
    <citation type="journal article" date="2018" name="Mycol. Prog.">
        <title>Coniella lustricola, a new species from submerged detritus.</title>
        <authorList>
            <person name="Raudabaugh D.B."/>
            <person name="Iturriaga T."/>
            <person name="Carver A."/>
            <person name="Mondo S."/>
            <person name="Pangilinan J."/>
            <person name="Lipzen A."/>
            <person name="He G."/>
            <person name="Amirebrahimi M."/>
            <person name="Grigoriev I.V."/>
            <person name="Miller A.N."/>
        </authorList>
    </citation>
    <scope>NUCLEOTIDE SEQUENCE [LARGE SCALE GENOMIC DNA]</scope>
    <source>
        <strain evidence="5 6">B22-T-1</strain>
    </source>
</reference>
<evidence type="ECO:0000313" key="5">
    <source>
        <dbReference type="EMBL" id="PSR79895.1"/>
    </source>
</evidence>
<dbReference type="InterPro" id="IPR017884">
    <property type="entry name" value="SANT_dom"/>
</dbReference>
<dbReference type="SUPFAM" id="SSF46689">
    <property type="entry name" value="Homeodomain-like"/>
    <property type="match status" value="2"/>
</dbReference>
<dbReference type="PROSITE" id="PS51294">
    <property type="entry name" value="HTH_MYB"/>
    <property type="match status" value="2"/>
</dbReference>
<dbReference type="InterPro" id="IPR050560">
    <property type="entry name" value="MYB_TF"/>
</dbReference>
<dbReference type="OrthoDB" id="2143914at2759"/>
<dbReference type="InterPro" id="IPR001005">
    <property type="entry name" value="SANT/Myb"/>
</dbReference>
<protein>
    <recommendedName>
        <fullName evidence="7">Homeodomain-like protein</fullName>
    </recommendedName>
</protein>
<dbReference type="GO" id="GO:0000981">
    <property type="term" value="F:DNA-binding transcription factor activity, RNA polymerase II-specific"/>
    <property type="evidence" value="ECO:0007669"/>
    <property type="project" value="TreeGrafter"/>
</dbReference>
<feature type="region of interest" description="Disordered" evidence="1">
    <location>
        <begin position="409"/>
        <end position="429"/>
    </location>
</feature>
<feature type="domain" description="HTH myb-type" evidence="4">
    <location>
        <begin position="98"/>
        <end position="147"/>
    </location>
</feature>
<feature type="compositionally biased region" description="Low complexity" evidence="1">
    <location>
        <begin position="149"/>
        <end position="177"/>
    </location>
</feature>
<organism evidence="5 6">
    <name type="scientific">Coniella lustricola</name>
    <dbReference type="NCBI Taxonomy" id="2025994"/>
    <lineage>
        <taxon>Eukaryota</taxon>
        <taxon>Fungi</taxon>
        <taxon>Dikarya</taxon>
        <taxon>Ascomycota</taxon>
        <taxon>Pezizomycotina</taxon>
        <taxon>Sordariomycetes</taxon>
        <taxon>Sordariomycetidae</taxon>
        <taxon>Diaporthales</taxon>
        <taxon>Schizoparmaceae</taxon>
        <taxon>Coniella</taxon>
    </lineage>
</organism>
<evidence type="ECO:0000259" key="4">
    <source>
        <dbReference type="PROSITE" id="PS51294"/>
    </source>
</evidence>
<dbReference type="PROSITE" id="PS50090">
    <property type="entry name" value="MYB_LIKE"/>
    <property type="match status" value="3"/>
</dbReference>
<feature type="domain" description="SANT" evidence="3">
    <location>
        <begin position="44"/>
        <end position="83"/>
    </location>
</feature>
<feature type="domain" description="Myb-like" evidence="2">
    <location>
        <begin position="17"/>
        <end position="40"/>
    </location>
</feature>
<evidence type="ECO:0000313" key="6">
    <source>
        <dbReference type="Proteomes" id="UP000241462"/>
    </source>
</evidence>
<accession>A0A2T2ZZ14</accession>
<name>A0A2T2ZZ14_9PEZI</name>
<dbReference type="PANTHER" id="PTHR45614">
    <property type="entry name" value="MYB PROTEIN-RELATED"/>
    <property type="match status" value="1"/>
</dbReference>
<dbReference type="SMART" id="SM00717">
    <property type="entry name" value="SANT"/>
    <property type="match status" value="2"/>
</dbReference>
<feature type="domain" description="Myb-like" evidence="2">
    <location>
        <begin position="92"/>
        <end position="143"/>
    </location>
</feature>
<dbReference type="InterPro" id="IPR009057">
    <property type="entry name" value="Homeodomain-like_sf"/>
</dbReference>
<dbReference type="InParanoid" id="A0A2T2ZZ14"/>
<gene>
    <name evidence="5" type="ORF">BD289DRAFT_415144</name>
</gene>
<dbReference type="EMBL" id="KZ678551">
    <property type="protein sequence ID" value="PSR79895.1"/>
    <property type="molecule type" value="Genomic_DNA"/>
</dbReference>
<feature type="domain" description="HTH myb-type" evidence="4">
    <location>
        <begin position="46"/>
        <end position="95"/>
    </location>
</feature>
<sequence length="470" mass="51559">MITSHDPELDNKRPLLWRDLAKHIPGRSNKDCRKRWWNSLAGSTSKGAWTPEEDRQLIEAVEKYGTNWTKVAAAVGTRCGDQCSGHWRHVLNPNINYCDWTEEEDEQLLNAVRVYGTNWSTIAAFHTPQRTTLALKNQYWKLRQRMQNTSKVSTTKSSTQTSSPKIEKATTAAGKTGDTSCSSEDEADGDENDPSQPIGFSSHEDDSEAEAQILGMSAQHINVGIDDHAVSSSWMHHWTETPTSQACVVPNSIATPLGPLWAEYQQEMPSTIKGFTTCEMGTDSWINGLDGLDMIRDDSTTPLCPKDNTLQVVAIEAQDHTYSRPTAGSESHAPSTNAESGVEKLYYADLDGIFEQCCPTTNAAHTGNAISTAQSALFPSNMNMLTPRPSVDAATTNNSTITTPLIDPRLSANPDEKSSTLRPMTEMPSHSVSMNFSCTTAQLGDIMSLLASAGLPVNMKIDTRNKDEQD</sequence>
<dbReference type="Proteomes" id="UP000241462">
    <property type="component" value="Unassembled WGS sequence"/>
</dbReference>
<evidence type="ECO:0000256" key="1">
    <source>
        <dbReference type="SAM" id="MobiDB-lite"/>
    </source>
</evidence>
<feature type="compositionally biased region" description="Acidic residues" evidence="1">
    <location>
        <begin position="183"/>
        <end position="193"/>
    </location>
</feature>
<dbReference type="Gene3D" id="1.10.10.60">
    <property type="entry name" value="Homeodomain-like"/>
    <property type="match status" value="3"/>
</dbReference>
<dbReference type="STRING" id="2025994.A0A2T2ZZ14"/>
<dbReference type="Pfam" id="PF00249">
    <property type="entry name" value="Myb_DNA-binding"/>
    <property type="match status" value="2"/>
</dbReference>
<evidence type="ECO:0008006" key="7">
    <source>
        <dbReference type="Google" id="ProtNLM"/>
    </source>
</evidence>
<proteinExistence type="predicted"/>